<proteinExistence type="predicted"/>
<accession>A0A6J4N4M3</accession>
<gene>
    <name evidence="1" type="ORF">AVDCRST_MAG84-4817</name>
</gene>
<dbReference type="EMBL" id="CADCTZ010001060">
    <property type="protein sequence ID" value="CAA9377220.1"/>
    <property type="molecule type" value="Genomic_DNA"/>
</dbReference>
<feature type="non-terminal residue" evidence="1">
    <location>
        <position position="1"/>
    </location>
</feature>
<evidence type="ECO:0000313" key="1">
    <source>
        <dbReference type="EMBL" id="CAA9377220.1"/>
    </source>
</evidence>
<organism evidence="1">
    <name type="scientific">uncultured Microcoleus sp</name>
    <dbReference type="NCBI Taxonomy" id="259945"/>
    <lineage>
        <taxon>Bacteria</taxon>
        <taxon>Bacillati</taxon>
        <taxon>Cyanobacteriota</taxon>
        <taxon>Cyanophyceae</taxon>
        <taxon>Oscillatoriophycideae</taxon>
        <taxon>Oscillatoriales</taxon>
        <taxon>Microcoleaceae</taxon>
        <taxon>Microcoleus</taxon>
        <taxon>environmental samples</taxon>
    </lineage>
</organism>
<dbReference type="AlphaFoldDB" id="A0A6J4N4M3"/>
<protein>
    <submittedName>
        <fullName evidence="1">Uncharacterized protein</fullName>
    </submittedName>
</protein>
<name>A0A6J4N4M3_9CYAN</name>
<sequence>PQCPSRRFADLGRYLWLCSKIQKSSHRLL</sequence>
<feature type="non-terminal residue" evidence="1">
    <location>
        <position position="29"/>
    </location>
</feature>
<reference evidence="1" key="1">
    <citation type="submission" date="2020-02" db="EMBL/GenBank/DDBJ databases">
        <authorList>
            <person name="Meier V. D."/>
        </authorList>
    </citation>
    <scope>NUCLEOTIDE SEQUENCE</scope>
    <source>
        <strain evidence="1">AVDCRST_MAG84</strain>
    </source>
</reference>